<evidence type="ECO:0000256" key="1">
    <source>
        <dbReference type="ARBA" id="ARBA00000721"/>
    </source>
</evidence>
<feature type="domain" description="PROP1-like PPR" evidence="11">
    <location>
        <begin position="1077"/>
        <end position="1230"/>
    </location>
</feature>
<evidence type="ECO:0000259" key="12">
    <source>
        <dbReference type="Pfam" id="PF19283"/>
    </source>
</evidence>
<dbReference type="GO" id="GO:0004252">
    <property type="term" value="F:serine-type endopeptidase activity"/>
    <property type="evidence" value="ECO:0007669"/>
    <property type="project" value="InterPro"/>
</dbReference>
<evidence type="ECO:0000256" key="5">
    <source>
        <dbReference type="ARBA" id="ARBA00012917"/>
    </source>
</evidence>
<feature type="repeat" description="PPR" evidence="9">
    <location>
        <begin position="1128"/>
        <end position="1162"/>
    </location>
</feature>
<comment type="subunit">
    <text evidence="4">Homotetramer.</text>
</comment>
<feature type="repeat" description="PPR" evidence="9">
    <location>
        <begin position="885"/>
        <end position="919"/>
    </location>
</feature>
<dbReference type="InterPro" id="IPR033443">
    <property type="entry name" value="PROP1-like_PPR_dom"/>
</dbReference>
<evidence type="ECO:0000256" key="9">
    <source>
        <dbReference type="PROSITE-ProRule" id="PRU00708"/>
    </source>
</evidence>
<sequence length="1347" mass="151356">MSCDLFEGISWNSDETRIAYVGYKVSGSDDKDSSSWKGQGDWEEDWGETYAGKRQPALFVINITSGEVQAVKGIDRFLSVGQVVWAPSSEGSAQYLVFVGWSYETRKLGIKYCYNRACAVYAVKAPHESKPNENEIHSTEDAHALILTQTISSAFLPRFSPDGNFLVFLSARSSVDTGAHSATNSLHRIDWPKDVKLYQSAKVHDVIPVVLCADDDGFPGLYFSSILSDPWLSDGHTLIIPSVWHSSQVLLSVNVLSGQIKRITPADSNFSWSLLTLHGNNIFAVSSSPVDVPQVKYGTFVEKEGGNSEWRWSDVSNPIYKCSDKVRSLLSSLTFSIMKISVKDASENPTKGSCKPFESIFVSSKTKKSDACDPLIVVLHGGPHAVSLSSFSKSHAFLSSLGYSLLIVNYRGSLGFGEEALQSLPGNIGSQDVNDVLSAIDHVIDLGLASPSKIAVLGGSHGGFLTTHLIGQAPEKFVAAAARNPVCNLALMVGTTDIPDWCFLESYGTKGRDRITEAPSAEDLTLFYSKSPIAHLSKVKTTTVFLIGAQDLRVPISTGLQYARALKEKGVPVKVILFPNDVHGIERPQSDFESFLSIAAWFNNKTSQQQPLLDYPNDPEARFKNLNLHKNANKRVNSNGFVLKKKNVHTKCSTKCVNYNGRVLAILQALDTIHDLDKALGPWEKRLGKKEMSIILKGQVCWERALMIFEWFKQKGCYELNVIHYNIMFWILGKERKWRFLESLWNEMNANGVLPVNSTYGTLIDVYSKSGFKEEALGWLQRMLSQGMEPDEVTMGVVVQLYKRAREFQKAEEFFRKWSRGEPLVIAIDHNTVDVRHVCNEVSHVNVCLNSHTYNTLIDIYGKAGQIQAVYEIFAKMIKQGVAPTTVTFNTMIHLYGNHGRIREVSLLLQRMEELRCPPDTRTYNILISVLVKHNNIKLAAKYLMKMKEAFLEPDLVSYRTLLYAYSTRKMVQEAEELVREMDERGLKIDEFTQAALTRMYVESNMLEQSWLWFRRFHVAGNITSSCYCANIDAYGEQGYTLEAEKVFMCCKQKKKLSVLVFNVMIKAYGIGKCYDKACQLFDSMEKFGIVANECSYSSLIHILASADKPHIAKPYLNKMQEAGLVSDCILYCAVISSFVKLSQLDMAEELYIEMIGHTVKPDAIIYSVLINAFADVGNVIKATGYLDRMRNAGFVGNQAIYNSLMKLYTKIGYLKEAQQTYTLLQSLDQAPSVFSSNCMIDLYTERLMVEQAKEIFESLKKNNIANEFSYAMMLCMYKKIGRLDEAFQIAKQMRKQGLLTDLLSYNNVLGLYSMDRRLREAKETFKEMIESGIQPDDFTFRALGHL</sequence>
<feature type="repeat" description="PPR" evidence="9">
    <location>
        <begin position="1058"/>
        <end position="1092"/>
    </location>
</feature>
<dbReference type="GO" id="GO:0008242">
    <property type="term" value="F:omega peptidase activity"/>
    <property type="evidence" value="ECO:0007669"/>
    <property type="project" value="UniProtKB-EC"/>
</dbReference>
<dbReference type="InterPro" id="IPR045550">
    <property type="entry name" value="AARE_N"/>
</dbReference>
<dbReference type="EC" id="3.4.19.1" evidence="5"/>
<reference evidence="13 15" key="1">
    <citation type="journal article" date="2011" name="Nature">
        <title>The Medicago genome provides insight into the evolution of rhizobial symbioses.</title>
        <authorList>
            <person name="Young N.D."/>
            <person name="Debelle F."/>
            <person name="Oldroyd G.E."/>
            <person name="Geurts R."/>
            <person name="Cannon S.B."/>
            <person name="Udvardi M.K."/>
            <person name="Benedito V.A."/>
            <person name="Mayer K.F."/>
            <person name="Gouzy J."/>
            <person name="Schoof H."/>
            <person name="Van de Peer Y."/>
            <person name="Proost S."/>
            <person name="Cook D.R."/>
            <person name="Meyers B.C."/>
            <person name="Spannagl M."/>
            <person name="Cheung F."/>
            <person name="De Mita S."/>
            <person name="Krishnakumar V."/>
            <person name="Gundlach H."/>
            <person name="Zhou S."/>
            <person name="Mudge J."/>
            <person name="Bharti A.K."/>
            <person name="Murray J.D."/>
            <person name="Naoumkina M.A."/>
            <person name="Rosen B."/>
            <person name="Silverstein K.A."/>
            <person name="Tang H."/>
            <person name="Rombauts S."/>
            <person name="Zhao P.X."/>
            <person name="Zhou P."/>
            <person name="Barbe V."/>
            <person name="Bardou P."/>
            <person name="Bechner M."/>
            <person name="Bellec A."/>
            <person name="Berger A."/>
            <person name="Berges H."/>
            <person name="Bidwell S."/>
            <person name="Bisseling T."/>
            <person name="Choisne N."/>
            <person name="Couloux A."/>
            <person name="Denny R."/>
            <person name="Deshpande S."/>
            <person name="Dai X."/>
            <person name="Doyle J.J."/>
            <person name="Dudez A.M."/>
            <person name="Farmer A.D."/>
            <person name="Fouteau S."/>
            <person name="Franken C."/>
            <person name="Gibelin C."/>
            <person name="Gish J."/>
            <person name="Goldstein S."/>
            <person name="Gonzalez A.J."/>
            <person name="Green P.J."/>
            <person name="Hallab A."/>
            <person name="Hartog M."/>
            <person name="Hua A."/>
            <person name="Humphray S.J."/>
            <person name="Jeong D.H."/>
            <person name="Jing Y."/>
            <person name="Jocker A."/>
            <person name="Kenton S.M."/>
            <person name="Kim D.J."/>
            <person name="Klee K."/>
            <person name="Lai H."/>
            <person name="Lang C."/>
            <person name="Lin S."/>
            <person name="Macmil S.L."/>
            <person name="Magdelenat G."/>
            <person name="Matthews L."/>
            <person name="McCorrison J."/>
            <person name="Monaghan E.L."/>
            <person name="Mun J.H."/>
            <person name="Najar F.Z."/>
            <person name="Nicholson C."/>
            <person name="Noirot C."/>
            <person name="O'Bleness M."/>
            <person name="Paule C.R."/>
            <person name="Poulain J."/>
            <person name="Prion F."/>
            <person name="Qin B."/>
            <person name="Qu C."/>
            <person name="Retzel E.F."/>
            <person name="Riddle C."/>
            <person name="Sallet E."/>
            <person name="Samain S."/>
            <person name="Samson N."/>
            <person name="Sanders I."/>
            <person name="Saurat O."/>
            <person name="Scarpelli C."/>
            <person name="Schiex T."/>
            <person name="Segurens B."/>
            <person name="Severin A.J."/>
            <person name="Sherrier D.J."/>
            <person name="Shi R."/>
            <person name="Sims S."/>
            <person name="Singer S.R."/>
            <person name="Sinharoy S."/>
            <person name="Sterck L."/>
            <person name="Viollet A."/>
            <person name="Wang B.B."/>
            <person name="Wang K."/>
            <person name="Wang M."/>
            <person name="Wang X."/>
            <person name="Warfsmann J."/>
            <person name="Weissenbach J."/>
            <person name="White D.D."/>
            <person name="White J.D."/>
            <person name="Wiley G.B."/>
            <person name="Wincker P."/>
            <person name="Xing Y."/>
            <person name="Yang L."/>
            <person name="Yao Z."/>
            <person name="Ying F."/>
            <person name="Zhai J."/>
            <person name="Zhou L."/>
            <person name="Zuber A."/>
            <person name="Denarie J."/>
            <person name="Dixon R.A."/>
            <person name="May G.D."/>
            <person name="Schwartz D.C."/>
            <person name="Rogers J."/>
            <person name="Quetier F."/>
            <person name="Town C.D."/>
            <person name="Roe B.A."/>
        </authorList>
    </citation>
    <scope>NUCLEOTIDE SEQUENCE [LARGE SCALE GENOMIC DNA]</scope>
    <source>
        <strain evidence="13">A17</strain>
        <strain evidence="14 15">cv. Jemalong A17</strain>
    </source>
</reference>
<dbReference type="Pfam" id="PF13041">
    <property type="entry name" value="PPR_2"/>
    <property type="match status" value="2"/>
</dbReference>
<feature type="domain" description="Peptidase S9 prolyl oligopeptidase catalytic" evidence="10">
    <location>
        <begin position="390"/>
        <end position="606"/>
    </location>
</feature>
<feature type="repeat" description="PPR" evidence="9">
    <location>
        <begin position="955"/>
        <end position="989"/>
    </location>
</feature>
<dbReference type="FunFam" id="3.40.50.1820:FF:000146">
    <property type="entry name" value="Acylamino-acid-releasing enzyme"/>
    <property type="match status" value="1"/>
</dbReference>
<evidence type="ECO:0000313" key="14">
    <source>
        <dbReference type="EnsemblPlants" id="KEH41014"/>
    </source>
</evidence>
<comment type="similarity">
    <text evidence="3">Belongs to the peptidase S9C family.</text>
</comment>
<dbReference type="InterPro" id="IPR002885">
    <property type="entry name" value="PPR_rpt"/>
</dbReference>
<dbReference type="Gene3D" id="1.25.40.10">
    <property type="entry name" value="Tetratricopeptide repeat domain"/>
    <property type="match status" value="4"/>
</dbReference>
<dbReference type="InterPro" id="IPR001375">
    <property type="entry name" value="Peptidase_S9_cat"/>
</dbReference>
<keyword evidence="7" id="KW-0677">Repeat</keyword>
<dbReference type="PROSITE" id="PS51375">
    <property type="entry name" value="PPR"/>
    <property type="match status" value="12"/>
</dbReference>
<dbReference type="GO" id="GO:0005737">
    <property type="term" value="C:cytoplasm"/>
    <property type="evidence" value="ECO:0007669"/>
    <property type="project" value="UniProtKB-SubCell"/>
</dbReference>
<reference evidence="14" key="3">
    <citation type="submission" date="2015-04" db="UniProtKB">
        <authorList>
            <consortium name="EnsemblPlants"/>
        </authorList>
    </citation>
    <scope>IDENTIFICATION</scope>
    <source>
        <strain evidence="14">cv. Jemalong A17</strain>
    </source>
</reference>
<dbReference type="GO" id="GO:0006508">
    <property type="term" value="P:proteolysis"/>
    <property type="evidence" value="ECO:0007669"/>
    <property type="project" value="InterPro"/>
</dbReference>
<dbReference type="SUPFAM" id="SSF81901">
    <property type="entry name" value="HCP-like"/>
    <property type="match status" value="2"/>
</dbReference>
<feature type="repeat" description="PPR" evidence="9">
    <location>
        <begin position="1267"/>
        <end position="1301"/>
    </location>
</feature>
<dbReference type="PANTHER" id="PTHR42776:SF4">
    <property type="entry name" value="ACYLAMINO-ACID-RELEASING ENZYME"/>
    <property type="match status" value="1"/>
</dbReference>
<evidence type="ECO:0000256" key="2">
    <source>
        <dbReference type="ARBA" id="ARBA00004496"/>
    </source>
</evidence>
<evidence type="ECO:0000256" key="4">
    <source>
        <dbReference type="ARBA" id="ARBA00011881"/>
    </source>
</evidence>
<reference evidence="13 15" key="2">
    <citation type="journal article" date="2014" name="BMC Genomics">
        <title>An improved genome release (version Mt4.0) for the model legume Medicago truncatula.</title>
        <authorList>
            <person name="Tang H."/>
            <person name="Krishnakumar V."/>
            <person name="Bidwell S."/>
            <person name="Rosen B."/>
            <person name="Chan A."/>
            <person name="Zhou S."/>
            <person name="Gentzbittel L."/>
            <person name="Childs K.L."/>
            <person name="Yandell M."/>
            <person name="Gundlach H."/>
            <person name="Mayer K.F."/>
            <person name="Schwartz D.C."/>
            <person name="Town C.D."/>
        </authorList>
    </citation>
    <scope>GENOME REANNOTATION</scope>
    <source>
        <strain evidence="13">A17</strain>
        <strain evidence="14 15">cv. Jemalong A17</strain>
    </source>
</reference>
<feature type="repeat" description="PPR" evidence="9">
    <location>
        <begin position="920"/>
        <end position="954"/>
    </location>
</feature>
<dbReference type="Pfam" id="PF17177">
    <property type="entry name" value="PPR_long"/>
    <property type="match status" value="1"/>
</dbReference>
<comment type="subcellular location">
    <subcellularLocation>
        <location evidence="2">Cytoplasm</location>
    </subcellularLocation>
</comment>
<keyword evidence="8" id="KW-0378">Hydrolase</keyword>
<organism evidence="13 15">
    <name type="scientific">Medicago truncatula</name>
    <name type="common">Barrel medic</name>
    <name type="synonym">Medicago tribuloides</name>
    <dbReference type="NCBI Taxonomy" id="3880"/>
    <lineage>
        <taxon>Eukaryota</taxon>
        <taxon>Viridiplantae</taxon>
        <taxon>Streptophyta</taxon>
        <taxon>Embryophyta</taxon>
        <taxon>Tracheophyta</taxon>
        <taxon>Spermatophyta</taxon>
        <taxon>Magnoliopsida</taxon>
        <taxon>eudicotyledons</taxon>
        <taxon>Gunneridae</taxon>
        <taxon>Pentapetalae</taxon>
        <taxon>rosids</taxon>
        <taxon>fabids</taxon>
        <taxon>Fabales</taxon>
        <taxon>Fabaceae</taxon>
        <taxon>Papilionoideae</taxon>
        <taxon>50 kb inversion clade</taxon>
        <taxon>NPAAA clade</taxon>
        <taxon>Hologalegina</taxon>
        <taxon>IRL clade</taxon>
        <taxon>Trifolieae</taxon>
        <taxon>Medicago</taxon>
    </lineage>
</organism>
<dbReference type="Pfam" id="PF19283">
    <property type="entry name" value="APEH_N"/>
    <property type="match status" value="1"/>
</dbReference>
<feature type="repeat" description="PPR" evidence="9">
    <location>
        <begin position="1163"/>
        <end position="1197"/>
    </location>
</feature>
<evidence type="ECO:0000256" key="8">
    <source>
        <dbReference type="ARBA" id="ARBA00022801"/>
    </source>
</evidence>
<keyword evidence="6" id="KW-0963">Cytoplasm</keyword>
<dbReference type="InterPro" id="IPR011990">
    <property type="entry name" value="TPR-like_helical_dom_sf"/>
</dbReference>
<protein>
    <recommendedName>
        <fullName evidence="5">acylaminoacyl-peptidase</fullName>
        <ecNumber evidence="5">3.4.19.1</ecNumber>
    </recommendedName>
</protein>
<dbReference type="PaxDb" id="3880-AES84713"/>
<feature type="domain" description="Acylamino-acid-releasing enzyme N-terminal" evidence="12">
    <location>
        <begin position="5"/>
        <end position="327"/>
    </location>
</feature>
<feature type="repeat" description="PPR" evidence="9">
    <location>
        <begin position="721"/>
        <end position="755"/>
    </location>
</feature>
<evidence type="ECO:0000313" key="15">
    <source>
        <dbReference type="Proteomes" id="UP000002051"/>
    </source>
</evidence>
<dbReference type="SUPFAM" id="SSF82171">
    <property type="entry name" value="DPP6 N-terminal domain-like"/>
    <property type="match status" value="1"/>
</dbReference>
<gene>
    <name evidence="13" type="ordered locus">MTR_1g040725</name>
</gene>
<feature type="repeat" description="PPR" evidence="9">
    <location>
        <begin position="1198"/>
        <end position="1232"/>
    </location>
</feature>
<dbReference type="GO" id="GO:0003729">
    <property type="term" value="F:mRNA binding"/>
    <property type="evidence" value="ECO:0000318"/>
    <property type="project" value="GO_Central"/>
</dbReference>
<accession>A0A072VG65</accession>
<dbReference type="SUPFAM" id="SSF53474">
    <property type="entry name" value="alpha/beta-Hydrolases"/>
    <property type="match status" value="1"/>
</dbReference>
<evidence type="ECO:0000259" key="10">
    <source>
        <dbReference type="Pfam" id="PF00326"/>
    </source>
</evidence>
<evidence type="ECO:0000256" key="7">
    <source>
        <dbReference type="ARBA" id="ARBA00022737"/>
    </source>
</evidence>
<dbReference type="Proteomes" id="UP000002051">
    <property type="component" value="Unassembled WGS sequence"/>
</dbReference>
<evidence type="ECO:0000256" key="6">
    <source>
        <dbReference type="ARBA" id="ARBA00022490"/>
    </source>
</evidence>
<feature type="repeat" description="PPR" evidence="9">
    <location>
        <begin position="1302"/>
        <end position="1336"/>
    </location>
</feature>
<dbReference type="Gene3D" id="3.40.50.1820">
    <property type="entry name" value="alpha/beta hydrolase"/>
    <property type="match status" value="1"/>
</dbReference>
<keyword evidence="15" id="KW-1185">Reference proteome</keyword>
<dbReference type="Pfam" id="PF00326">
    <property type="entry name" value="Peptidase_S9"/>
    <property type="match status" value="1"/>
</dbReference>
<dbReference type="EMBL" id="CM001217">
    <property type="protein sequence ID" value="KEH41014.1"/>
    <property type="molecule type" value="Genomic_DNA"/>
</dbReference>
<dbReference type="EnsemblPlants" id="KEH41014">
    <property type="protein sequence ID" value="KEH41014"/>
    <property type="gene ID" value="MTR_1g040725"/>
</dbReference>
<evidence type="ECO:0000256" key="3">
    <source>
        <dbReference type="ARBA" id="ARBA00010040"/>
    </source>
</evidence>
<dbReference type="Pfam" id="PF01535">
    <property type="entry name" value="PPR"/>
    <property type="match status" value="6"/>
</dbReference>
<dbReference type="HOGENOM" id="CLU_257971_0_0_1"/>
<comment type="catalytic activity">
    <reaction evidence="1">
        <text>Cleavage of an N-acetyl or N-formyl amino acid from the N-terminus of a polypeptide.</text>
        <dbReference type="EC" id="3.4.19.1"/>
    </reaction>
</comment>
<evidence type="ECO:0000259" key="11">
    <source>
        <dbReference type="Pfam" id="PF17177"/>
    </source>
</evidence>
<dbReference type="PANTHER" id="PTHR42776">
    <property type="entry name" value="SERINE PEPTIDASE S9 FAMILY MEMBER"/>
    <property type="match status" value="1"/>
</dbReference>
<dbReference type="PROSITE" id="PS00708">
    <property type="entry name" value="PRO_ENDOPEP_SER"/>
    <property type="match status" value="1"/>
</dbReference>
<proteinExistence type="inferred from homology"/>
<feature type="repeat" description="PPR" evidence="9">
    <location>
        <begin position="850"/>
        <end position="884"/>
    </location>
</feature>
<dbReference type="InterPro" id="IPR029058">
    <property type="entry name" value="AB_hydrolase_fold"/>
</dbReference>
<dbReference type="InterPro" id="IPR002471">
    <property type="entry name" value="Pept_S9_AS"/>
</dbReference>
<name>A0A072VG65_MEDTR</name>
<feature type="repeat" description="PPR" evidence="9">
    <location>
        <begin position="756"/>
        <end position="790"/>
    </location>
</feature>
<dbReference type="NCBIfam" id="TIGR00756">
    <property type="entry name" value="PPR"/>
    <property type="match status" value="10"/>
</dbReference>
<evidence type="ECO:0000313" key="13">
    <source>
        <dbReference type="EMBL" id="KEH41014.1"/>
    </source>
</evidence>